<comment type="caution">
    <text evidence="2">The sequence shown here is derived from an EMBL/GenBank/DDBJ whole genome shotgun (WGS) entry which is preliminary data.</text>
</comment>
<dbReference type="RefSeq" id="WP_111148051.1">
    <property type="nucleotide sequence ID" value="NZ_QKRB01000053.1"/>
</dbReference>
<evidence type="ECO:0000313" key="2">
    <source>
        <dbReference type="EMBL" id="PZD94282.1"/>
    </source>
</evidence>
<keyword evidence="3" id="KW-1185">Reference proteome</keyword>
<name>A0A2W1LGV7_9BACL</name>
<proteinExistence type="predicted"/>
<reference evidence="2 3" key="1">
    <citation type="submission" date="2018-06" db="EMBL/GenBank/DDBJ databases">
        <title>Paenibacillus imtechensis sp. nov.</title>
        <authorList>
            <person name="Pinnaka A.K."/>
            <person name="Singh H."/>
            <person name="Kaur M."/>
        </authorList>
    </citation>
    <scope>NUCLEOTIDE SEQUENCE [LARGE SCALE GENOMIC DNA]</scope>
    <source>
        <strain evidence="2 3">SMB1</strain>
    </source>
</reference>
<gene>
    <name evidence="2" type="ORF">DNH61_17870</name>
</gene>
<dbReference type="AlphaFoldDB" id="A0A2W1LGV7"/>
<dbReference type="OrthoDB" id="2655795at2"/>
<sequence length="194" mass="21157">MKPNDSTSAKSYIFNVDLMIQSESNASALEKLIKLLNQDHVVDFRIQSGIQAGQLIEQTLQKPEPGKAVSIPAKLQTKAQPSVPAGEQKKPGTDKPAAADKSEAAKPEAAKDGTGSGKPDKNGEMDPQVVKRIRSFIAANQLIRLNVNKGRGVKLSVPCRILNMDESAQMITVYHVDEKQVYTFGLNEIDDFIQ</sequence>
<dbReference type="Proteomes" id="UP000249522">
    <property type="component" value="Unassembled WGS sequence"/>
</dbReference>
<accession>A0A2W1LGV7</accession>
<protein>
    <submittedName>
        <fullName evidence="2">Uncharacterized protein</fullName>
    </submittedName>
</protein>
<feature type="region of interest" description="Disordered" evidence="1">
    <location>
        <begin position="72"/>
        <end position="125"/>
    </location>
</feature>
<evidence type="ECO:0000256" key="1">
    <source>
        <dbReference type="SAM" id="MobiDB-lite"/>
    </source>
</evidence>
<evidence type="ECO:0000313" key="3">
    <source>
        <dbReference type="Proteomes" id="UP000249522"/>
    </source>
</evidence>
<organism evidence="2 3">
    <name type="scientific">Paenibacillus sambharensis</name>
    <dbReference type="NCBI Taxonomy" id="1803190"/>
    <lineage>
        <taxon>Bacteria</taxon>
        <taxon>Bacillati</taxon>
        <taxon>Bacillota</taxon>
        <taxon>Bacilli</taxon>
        <taxon>Bacillales</taxon>
        <taxon>Paenibacillaceae</taxon>
        <taxon>Paenibacillus</taxon>
    </lineage>
</organism>
<dbReference type="EMBL" id="QKRB01000053">
    <property type="protein sequence ID" value="PZD94282.1"/>
    <property type="molecule type" value="Genomic_DNA"/>
</dbReference>
<feature type="compositionally biased region" description="Basic and acidic residues" evidence="1">
    <location>
        <begin position="87"/>
        <end position="111"/>
    </location>
</feature>